<sequence length="663" mass="73879">MATPLRAAPARPYRDLITPVLHRRFVKSFLLTLGLCYVEAVILGRWNWLWKWFPLGFAGLRTLMLSIPALMILILRVAQLHIGTRTTVYPFESLWQHLISFDAFWTLFCYCLSAMLFSEVYIWSAASDATLGCIDQGKSYERPRLNERPIYLRTLFICLAVVQSAVHLYNDYAGVDIPVEATSPKPDDPNPTPARSPYAQIWDQKLKIFLKGTMRVLGTVVVGSFIYYIFIRQTAYRIAFALAKPFFHLPKTAKPGSIASLGDLAGRFILHGSILLCIWEFANAVFSAYVALGPLKKDRPITDDSKDPNGTLLNGLKSRKNVHRTFAFWELALITQRFPARRGTIYSEIDRAGGSTWAQILRLCLEEINAIKTRIDAQARPLPTASQAAQQQQQNQAAQIQPLPRIADKPVATDDIFSTPPRQHTAMTEIAAFAKSVGGSPNARPLKRLSPVAHKLLEYGKGALSEEQQSKIRPQNLRGKANGYLLSLLRSPLGWPFRRTFARRVAAVVFGAPVSREVVVGNAVEALRALVVGSLKEDPYGTVAKDVPTLIRSLVSAITAIEGFVKGLDVDWTDVEFRDEDRDVPEVKALLETLKRALREVLGAFGEFLGGLGMGDREVRAAKEVASEAPRRDDQAGQRQGNGKDNEKEKQGARQPEMAQRRS</sequence>
<gene>
    <name evidence="15" type="ORF">H2201_004782</name>
</gene>
<dbReference type="Proteomes" id="UP001172684">
    <property type="component" value="Unassembled WGS sequence"/>
</dbReference>
<evidence type="ECO:0008006" key="17">
    <source>
        <dbReference type="Google" id="ProtNLM"/>
    </source>
</evidence>
<comment type="similarity">
    <text evidence="3">Belongs to the NDC1 family.</text>
</comment>
<evidence type="ECO:0000313" key="16">
    <source>
        <dbReference type="Proteomes" id="UP001172684"/>
    </source>
</evidence>
<evidence type="ECO:0000256" key="6">
    <source>
        <dbReference type="ARBA" id="ARBA00022816"/>
    </source>
</evidence>
<evidence type="ECO:0000256" key="11">
    <source>
        <dbReference type="ARBA" id="ARBA00023136"/>
    </source>
</evidence>
<feature type="transmembrane region" description="Helical" evidence="14">
    <location>
        <begin position="62"/>
        <end position="82"/>
    </location>
</feature>
<evidence type="ECO:0000256" key="10">
    <source>
        <dbReference type="ARBA" id="ARBA00023132"/>
    </source>
</evidence>
<evidence type="ECO:0000256" key="4">
    <source>
        <dbReference type="ARBA" id="ARBA00022448"/>
    </source>
</evidence>
<evidence type="ECO:0000256" key="14">
    <source>
        <dbReference type="SAM" id="Phobius"/>
    </source>
</evidence>
<organism evidence="15 16">
    <name type="scientific">Coniosporium apollinis</name>
    <dbReference type="NCBI Taxonomy" id="61459"/>
    <lineage>
        <taxon>Eukaryota</taxon>
        <taxon>Fungi</taxon>
        <taxon>Dikarya</taxon>
        <taxon>Ascomycota</taxon>
        <taxon>Pezizomycotina</taxon>
        <taxon>Dothideomycetes</taxon>
        <taxon>Dothideomycetes incertae sedis</taxon>
        <taxon>Coniosporium</taxon>
    </lineage>
</organism>
<reference evidence="15" key="1">
    <citation type="submission" date="2022-10" db="EMBL/GenBank/DDBJ databases">
        <title>Culturing micro-colonial fungi from biological soil crusts in the Mojave desert and describing Neophaeococcomyces mojavensis, and introducing the new genera and species Taxawa tesnikishii.</title>
        <authorList>
            <person name="Kurbessoian T."/>
            <person name="Stajich J.E."/>
        </authorList>
    </citation>
    <scope>NUCLEOTIDE SEQUENCE</scope>
    <source>
        <strain evidence="15">TK_1</strain>
    </source>
</reference>
<comment type="subcellular location">
    <subcellularLocation>
        <location evidence="1">Nucleus membrane</location>
        <topology evidence="1">Multi-pass membrane protein</topology>
    </subcellularLocation>
    <subcellularLocation>
        <location evidence="2">Nucleus</location>
        <location evidence="2">Nuclear pore complex</location>
    </subcellularLocation>
</comment>
<evidence type="ECO:0000256" key="1">
    <source>
        <dbReference type="ARBA" id="ARBA00004232"/>
    </source>
</evidence>
<dbReference type="Pfam" id="PF09531">
    <property type="entry name" value="Ndc1_Nup"/>
    <property type="match status" value="1"/>
</dbReference>
<feature type="transmembrane region" description="Helical" evidence="14">
    <location>
        <begin position="268"/>
        <end position="292"/>
    </location>
</feature>
<keyword evidence="8 14" id="KW-1133">Transmembrane helix</keyword>
<dbReference type="PANTHER" id="PTHR13269">
    <property type="entry name" value="NUCLEOPORIN NDC1"/>
    <property type="match status" value="1"/>
</dbReference>
<keyword evidence="7" id="KW-0653">Protein transport</keyword>
<name>A0ABQ9NYC3_9PEZI</name>
<evidence type="ECO:0000256" key="2">
    <source>
        <dbReference type="ARBA" id="ARBA00004567"/>
    </source>
</evidence>
<evidence type="ECO:0000313" key="15">
    <source>
        <dbReference type="EMBL" id="KAJ9665122.1"/>
    </source>
</evidence>
<keyword evidence="5 14" id="KW-0812">Transmembrane</keyword>
<evidence type="ECO:0000256" key="13">
    <source>
        <dbReference type="SAM" id="MobiDB-lite"/>
    </source>
</evidence>
<keyword evidence="16" id="KW-1185">Reference proteome</keyword>
<feature type="region of interest" description="Disordered" evidence="13">
    <location>
        <begin position="620"/>
        <end position="663"/>
    </location>
</feature>
<accession>A0ABQ9NYC3</accession>
<keyword evidence="10" id="KW-0906">Nuclear pore complex</keyword>
<dbReference type="InterPro" id="IPR019049">
    <property type="entry name" value="Nucleoporin_prot_Ndc1/Nup"/>
</dbReference>
<evidence type="ECO:0000256" key="12">
    <source>
        <dbReference type="ARBA" id="ARBA00023242"/>
    </source>
</evidence>
<feature type="transmembrane region" description="Helical" evidence="14">
    <location>
        <begin position="29"/>
        <end position="50"/>
    </location>
</feature>
<keyword evidence="6" id="KW-0509">mRNA transport</keyword>
<keyword evidence="11 14" id="KW-0472">Membrane</keyword>
<keyword evidence="9" id="KW-0811">Translocation</keyword>
<feature type="transmembrane region" description="Helical" evidence="14">
    <location>
        <begin position="94"/>
        <end position="117"/>
    </location>
</feature>
<protein>
    <recommendedName>
        <fullName evidence="17">Nuclear envelope protein</fullName>
    </recommendedName>
</protein>
<evidence type="ECO:0000256" key="8">
    <source>
        <dbReference type="ARBA" id="ARBA00022989"/>
    </source>
</evidence>
<feature type="compositionally biased region" description="Low complexity" evidence="13">
    <location>
        <begin position="385"/>
        <end position="401"/>
    </location>
</feature>
<feature type="region of interest" description="Disordered" evidence="13">
    <location>
        <begin position="382"/>
        <end position="405"/>
    </location>
</feature>
<dbReference type="PANTHER" id="PTHR13269:SF6">
    <property type="entry name" value="NUCLEOPORIN NDC1"/>
    <property type="match status" value="1"/>
</dbReference>
<keyword evidence="4" id="KW-0813">Transport</keyword>
<evidence type="ECO:0000256" key="5">
    <source>
        <dbReference type="ARBA" id="ARBA00022692"/>
    </source>
</evidence>
<evidence type="ECO:0000256" key="7">
    <source>
        <dbReference type="ARBA" id="ARBA00022927"/>
    </source>
</evidence>
<evidence type="ECO:0000256" key="9">
    <source>
        <dbReference type="ARBA" id="ARBA00023010"/>
    </source>
</evidence>
<feature type="transmembrane region" description="Helical" evidence="14">
    <location>
        <begin position="212"/>
        <end position="230"/>
    </location>
</feature>
<comment type="caution">
    <text evidence="15">The sequence shown here is derived from an EMBL/GenBank/DDBJ whole genome shotgun (WGS) entry which is preliminary data.</text>
</comment>
<proteinExistence type="inferred from homology"/>
<evidence type="ECO:0000256" key="3">
    <source>
        <dbReference type="ARBA" id="ARBA00005760"/>
    </source>
</evidence>
<keyword evidence="12" id="KW-0539">Nucleus</keyword>
<feature type="compositionally biased region" description="Basic and acidic residues" evidence="13">
    <location>
        <begin position="620"/>
        <end position="652"/>
    </location>
</feature>
<dbReference type="EMBL" id="JAPDRL010000032">
    <property type="protein sequence ID" value="KAJ9665122.1"/>
    <property type="molecule type" value="Genomic_DNA"/>
</dbReference>